<evidence type="ECO:0000313" key="3">
    <source>
        <dbReference type="Proteomes" id="UP001165082"/>
    </source>
</evidence>
<feature type="region of interest" description="Disordered" evidence="1">
    <location>
        <begin position="1"/>
        <end position="125"/>
    </location>
</feature>
<proteinExistence type="predicted"/>
<keyword evidence="3" id="KW-1185">Reference proteome</keyword>
<feature type="compositionally biased region" description="Basic residues" evidence="1">
    <location>
        <begin position="96"/>
        <end position="125"/>
    </location>
</feature>
<name>A0A9W6Z9M7_9STRA</name>
<dbReference type="EMBL" id="BRXZ01000674">
    <property type="protein sequence ID" value="GMH50517.1"/>
    <property type="molecule type" value="Genomic_DNA"/>
</dbReference>
<evidence type="ECO:0000256" key="1">
    <source>
        <dbReference type="SAM" id="MobiDB-lite"/>
    </source>
</evidence>
<gene>
    <name evidence="2" type="ORF">TrRE_jg12220</name>
</gene>
<sequence length="125" mass="13532">MSINTRSSLRRSTRGTSVKYSACSPDVVERKISANKRTRKRIKAVLNKGKPPTRPKKASVSPKKGKRGGTTAAGKRSGKAKASAKAAKAKPSTPTKKVKRNSLRPQRKAAKKVPAKRSTNAKRKL</sequence>
<comment type="caution">
    <text evidence="2">The sequence shown here is derived from an EMBL/GenBank/DDBJ whole genome shotgun (WGS) entry which is preliminary data.</text>
</comment>
<reference evidence="2" key="1">
    <citation type="submission" date="2022-07" db="EMBL/GenBank/DDBJ databases">
        <title>Genome analysis of Parmales, a sister group of diatoms, reveals the evolutionary specialization of diatoms from phago-mixotrophs to photoautotrophs.</title>
        <authorList>
            <person name="Ban H."/>
            <person name="Sato S."/>
            <person name="Yoshikawa S."/>
            <person name="Kazumasa Y."/>
            <person name="Nakamura Y."/>
            <person name="Ichinomiya M."/>
            <person name="Saitoh K."/>
            <person name="Sato N."/>
            <person name="Blanc-Mathieu R."/>
            <person name="Endo H."/>
            <person name="Kuwata A."/>
            <person name="Ogata H."/>
        </authorList>
    </citation>
    <scope>NUCLEOTIDE SEQUENCE</scope>
</reference>
<feature type="compositionally biased region" description="Basic residues" evidence="1">
    <location>
        <begin position="51"/>
        <end position="67"/>
    </location>
</feature>
<dbReference type="Proteomes" id="UP001165082">
    <property type="component" value="Unassembled WGS sequence"/>
</dbReference>
<organism evidence="2 3">
    <name type="scientific">Triparma retinervis</name>
    <dbReference type="NCBI Taxonomy" id="2557542"/>
    <lineage>
        <taxon>Eukaryota</taxon>
        <taxon>Sar</taxon>
        <taxon>Stramenopiles</taxon>
        <taxon>Ochrophyta</taxon>
        <taxon>Bolidophyceae</taxon>
        <taxon>Parmales</taxon>
        <taxon>Triparmaceae</taxon>
        <taxon>Triparma</taxon>
    </lineage>
</organism>
<dbReference type="AlphaFoldDB" id="A0A9W6Z9M7"/>
<feature type="compositionally biased region" description="Low complexity" evidence="1">
    <location>
        <begin position="69"/>
        <end position="95"/>
    </location>
</feature>
<accession>A0A9W6Z9M7</accession>
<feature type="compositionally biased region" description="Basic residues" evidence="1">
    <location>
        <begin position="33"/>
        <end position="43"/>
    </location>
</feature>
<evidence type="ECO:0000313" key="2">
    <source>
        <dbReference type="EMBL" id="GMH50517.1"/>
    </source>
</evidence>
<protein>
    <submittedName>
        <fullName evidence="2">Uncharacterized protein</fullName>
    </submittedName>
</protein>